<dbReference type="AlphaFoldDB" id="A0A8J6BXE1"/>
<name>A0A8J6BXE1_ZIZPA</name>
<dbReference type="EMBL" id="JAAALK010000080">
    <property type="protein sequence ID" value="KAG8093508.1"/>
    <property type="molecule type" value="Genomic_DNA"/>
</dbReference>
<comment type="caution">
    <text evidence="3">The sequence shown here is derived from an EMBL/GenBank/DDBJ whole genome shotgun (WGS) entry which is preliminary data.</text>
</comment>
<dbReference type="Pfam" id="PF03106">
    <property type="entry name" value="WRKY"/>
    <property type="match status" value="1"/>
</dbReference>
<reference evidence="3" key="1">
    <citation type="journal article" date="2021" name="bioRxiv">
        <title>Whole Genome Assembly and Annotation of Northern Wild Rice, Zizania palustris L., Supports a Whole Genome Duplication in the Zizania Genus.</title>
        <authorList>
            <person name="Haas M."/>
            <person name="Kono T."/>
            <person name="Macchietto M."/>
            <person name="Millas R."/>
            <person name="McGilp L."/>
            <person name="Shao M."/>
            <person name="Duquette J."/>
            <person name="Hirsch C.N."/>
            <person name="Kimball J."/>
        </authorList>
    </citation>
    <scope>NUCLEOTIDE SEQUENCE</scope>
    <source>
        <tissue evidence="3">Fresh leaf tissue</tissue>
    </source>
</reference>
<accession>A0A8J6BXE1</accession>
<dbReference type="InterPro" id="IPR044810">
    <property type="entry name" value="WRKY_plant"/>
</dbReference>
<dbReference type="SMART" id="SM00774">
    <property type="entry name" value="WRKY"/>
    <property type="match status" value="1"/>
</dbReference>
<evidence type="ECO:0000313" key="3">
    <source>
        <dbReference type="EMBL" id="KAG8093508.1"/>
    </source>
</evidence>
<sequence length="348" mass="38330">MVVAAAAENSVVSSSVAAAVGGDDDERLQSAAADEGAVREVAQAYELIKTHQPLLLLLQQPQQLAHSLLSQALRALNVALSVMKLRHRRPQQPPPAAAASNGTEAEPPHLSPSASSPAADLGDRHAGIKARRAAKRRRINNFGEDKPSSWGHLTAVPYEDGYQWRKYGEKKIQGTSFTRSYFRCTYRDDNGCQATKQIQQKDGSDPPMFQVTYTKEHTCNLAAATVVPNNGDHHDDAIWSRKTMLIKQEPHADQLATTTVSNDLDETPPLHVCQDAVPPLGSKNILCIGNTSVSDEFDDHQIGQQVVETMVMLEEEPVELEADLDYYPCFSDDLYPDLLLQYGNFDHY</sequence>
<evidence type="ECO:0000313" key="4">
    <source>
        <dbReference type="Proteomes" id="UP000729402"/>
    </source>
</evidence>
<dbReference type="GO" id="GO:0003700">
    <property type="term" value="F:DNA-binding transcription factor activity"/>
    <property type="evidence" value="ECO:0007669"/>
    <property type="project" value="InterPro"/>
</dbReference>
<evidence type="ECO:0000256" key="1">
    <source>
        <dbReference type="SAM" id="MobiDB-lite"/>
    </source>
</evidence>
<feature type="region of interest" description="Disordered" evidence="1">
    <location>
        <begin position="86"/>
        <end position="134"/>
    </location>
</feature>
<protein>
    <recommendedName>
        <fullName evidence="2">WRKY domain-containing protein</fullName>
    </recommendedName>
</protein>
<dbReference type="GO" id="GO:0043565">
    <property type="term" value="F:sequence-specific DNA binding"/>
    <property type="evidence" value="ECO:0007669"/>
    <property type="project" value="InterPro"/>
</dbReference>
<evidence type="ECO:0000259" key="2">
    <source>
        <dbReference type="PROSITE" id="PS50811"/>
    </source>
</evidence>
<dbReference type="OrthoDB" id="692077at2759"/>
<organism evidence="3 4">
    <name type="scientific">Zizania palustris</name>
    <name type="common">Northern wild rice</name>
    <dbReference type="NCBI Taxonomy" id="103762"/>
    <lineage>
        <taxon>Eukaryota</taxon>
        <taxon>Viridiplantae</taxon>
        <taxon>Streptophyta</taxon>
        <taxon>Embryophyta</taxon>
        <taxon>Tracheophyta</taxon>
        <taxon>Spermatophyta</taxon>
        <taxon>Magnoliopsida</taxon>
        <taxon>Liliopsida</taxon>
        <taxon>Poales</taxon>
        <taxon>Poaceae</taxon>
        <taxon>BOP clade</taxon>
        <taxon>Oryzoideae</taxon>
        <taxon>Oryzeae</taxon>
        <taxon>Zizaniinae</taxon>
        <taxon>Zizania</taxon>
    </lineage>
</organism>
<gene>
    <name evidence="3" type="ORF">GUJ93_ZPchr0012g21066</name>
</gene>
<feature type="domain" description="WRKY" evidence="2">
    <location>
        <begin position="159"/>
        <end position="222"/>
    </location>
</feature>
<dbReference type="InterPro" id="IPR003657">
    <property type="entry name" value="WRKY_dom"/>
</dbReference>
<keyword evidence="4" id="KW-1185">Reference proteome</keyword>
<reference evidence="3" key="2">
    <citation type="submission" date="2021-02" db="EMBL/GenBank/DDBJ databases">
        <authorList>
            <person name="Kimball J.A."/>
            <person name="Haas M.W."/>
            <person name="Macchietto M."/>
            <person name="Kono T."/>
            <person name="Duquette J."/>
            <person name="Shao M."/>
        </authorList>
    </citation>
    <scope>NUCLEOTIDE SEQUENCE</scope>
    <source>
        <tissue evidence="3">Fresh leaf tissue</tissue>
    </source>
</reference>
<proteinExistence type="predicted"/>
<dbReference type="PANTHER" id="PTHR31282">
    <property type="entry name" value="WRKY TRANSCRIPTION FACTOR 21-RELATED"/>
    <property type="match status" value="1"/>
</dbReference>
<dbReference type="PROSITE" id="PS50811">
    <property type="entry name" value="WRKY"/>
    <property type="match status" value="1"/>
</dbReference>
<dbReference type="Proteomes" id="UP000729402">
    <property type="component" value="Unassembled WGS sequence"/>
</dbReference>